<organism evidence="1 2">
    <name type="scientific">Sterolibacterium denitrificans</name>
    <dbReference type="NCBI Taxonomy" id="157592"/>
    <lineage>
        <taxon>Bacteria</taxon>
        <taxon>Pseudomonadati</taxon>
        <taxon>Pseudomonadota</taxon>
        <taxon>Betaproteobacteria</taxon>
        <taxon>Nitrosomonadales</taxon>
        <taxon>Sterolibacteriaceae</taxon>
        <taxon>Sterolibacterium</taxon>
    </lineage>
</organism>
<name>A0A7Z7HSM7_9PROT</name>
<evidence type="ECO:0000313" key="1">
    <source>
        <dbReference type="EMBL" id="SMB30504.1"/>
    </source>
</evidence>
<gene>
    <name evidence="1" type="ORF">SDENCHOL_20993</name>
</gene>
<reference evidence="1" key="1">
    <citation type="submission" date="2017-03" db="EMBL/GenBank/DDBJ databases">
        <authorList>
            <consortium name="AG Boll"/>
        </authorList>
    </citation>
    <scope>NUCLEOTIDE SEQUENCE [LARGE SCALE GENOMIC DNA]</scope>
    <source>
        <strain evidence="1">Chol</strain>
    </source>
</reference>
<protein>
    <submittedName>
        <fullName evidence="1">Uncharacterized protein</fullName>
    </submittedName>
</protein>
<accession>A0A7Z7HSM7</accession>
<sequence>MPGATEVSAVAVRIDVSATVALLPVKLAGLARVCAAVCRADRLLLTEPKAEIFACIVASFEARDTRGLLSASISLLTSPLTSRPEPIPVEERPAMMPTSCQKTLCGYYRPKKEKLKEQRLRTTFTGRIDVSCVCRTFIYAPQPMTRLDIG</sequence>
<dbReference type="AlphaFoldDB" id="A0A7Z7HSM7"/>
<evidence type="ECO:0000313" key="2">
    <source>
        <dbReference type="Proteomes" id="UP000242886"/>
    </source>
</evidence>
<proteinExistence type="predicted"/>
<dbReference type="EMBL" id="LT837803">
    <property type="protein sequence ID" value="SMB30504.1"/>
    <property type="molecule type" value="Genomic_DNA"/>
</dbReference>
<dbReference type="Proteomes" id="UP000242886">
    <property type="component" value="Chromosome SDENCHOL"/>
</dbReference>
<keyword evidence="2" id="KW-1185">Reference proteome</keyword>